<name>A0A3B0QNT7_9ZZZZ</name>
<evidence type="ECO:0000313" key="7">
    <source>
        <dbReference type="EMBL" id="VAV82261.1"/>
    </source>
</evidence>
<evidence type="ECO:0000256" key="6">
    <source>
        <dbReference type="ARBA" id="ARBA00023310"/>
    </source>
</evidence>
<dbReference type="Pfam" id="PF00213">
    <property type="entry name" value="OSCP"/>
    <property type="match status" value="1"/>
</dbReference>
<keyword evidence="4" id="KW-0406">Ion transport</keyword>
<comment type="subcellular location">
    <subcellularLocation>
        <location evidence="1">Membrane</location>
    </subcellularLocation>
</comment>
<dbReference type="InterPro" id="IPR000711">
    <property type="entry name" value="ATPase_OSCP/dsu"/>
</dbReference>
<dbReference type="EC" id="3.6.3.14" evidence="7"/>
<dbReference type="AlphaFoldDB" id="A0A3B0QNT7"/>
<dbReference type="NCBIfam" id="TIGR01145">
    <property type="entry name" value="ATP_synt_delta"/>
    <property type="match status" value="1"/>
</dbReference>
<dbReference type="GO" id="GO:0016020">
    <property type="term" value="C:membrane"/>
    <property type="evidence" value="ECO:0007669"/>
    <property type="project" value="UniProtKB-SubCell"/>
</dbReference>
<keyword evidence="7" id="KW-0378">Hydrolase</keyword>
<sequence>MKKAGAARKYARALIDVAVESNDAAQYGKELGSVVEAMAVSEELGKVLLNPMYTLEERHAVGDGLCDRLGLSNALKNFLRILIERRTVGLLSDISVAYSRFEDDIAGRVRAEVQAPTELTKVTLDDVREKLRAETGKDVILTFKQAPDLIGGFVVRMDNLILDGSIKAQLESMKEKLLEGAV</sequence>
<dbReference type="HAMAP" id="MF_01416">
    <property type="entry name" value="ATP_synth_delta_bact"/>
    <property type="match status" value="1"/>
</dbReference>
<dbReference type="Gene3D" id="1.10.520.20">
    <property type="entry name" value="N-terminal domain of the delta subunit of the F1F0-ATP synthase"/>
    <property type="match status" value="1"/>
</dbReference>
<evidence type="ECO:0000256" key="1">
    <source>
        <dbReference type="ARBA" id="ARBA00004370"/>
    </source>
</evidence>
<keyword evidence="5" id="KW-0472">Membrane</keyword>
<gene>
    <name evidence="7" type="ORF">MNBD_DELTA01-180</name>
</gene>
<keyword evidence="2" id="KW-0813">Transport</keyword>
<proteinExistence type="inferred from homology"/>
<evidence type="ECO:0000256" key="3">
    <source>
        <dbReference type="ARBA" id="ARBA00022781"/>
    </source>
</evidence>
<dbReference type="PRINTS" id="PR00125">
    <property type="entry name" value="ATPASEDELTA"/>
</dbReference>
<dbReference type="InterPro" id="IPR026015">
    <property type="entry name" value="ATP_synth_OSCP/delta_N_sf"/>
</dbReference>
<dbReference type="GO" id="GO:0016787">
    <property type="term" value="F:hydrolase activity"/>
    <property type="evidence" value="ECO:0007669"/>
    <property type="project" value="UniProtKB-KW"/>
</dbReference>
<keyword evidence="3" id="KW-0375">Hydrogen ion transport</keyword>
<dbReference type="GO" id="GO:0046933">
    <property type="term" value="F:proton-transporting ATP synthase activity, rotational mechanism"/>
    <property type="evidence" value="ECO:0007669"/>
    <property type="project" value="InterPro"/>
</dbReference>
<reference evidence="7" key="1">
    <citation type="submission" date="2018-06" db="EMBL/GenBank/DDBJ databases">
        <authorList>
            <person name="Zhirakovskaya E."/>
        </authorList>
    </citation>
    <scope>NUCLEOTIDE SEQUENCE</scope>
</reference>
<protein>
    <submittedName>
        <fullName evidence="7">ATP synthase delta chain</fullName>
        <ecNumber evidence="7">3.6.3.14</ecNumber>
    </submittedName>
</protein>
<evidence type="ECO:0000256" key="4">
    <source>
        <dbReference type="ARBA" id="ARBA00023065"/>
    </source>
</evidence>
<dbReference type="SUPFAM" id="SSF47928">
    <property type="entry name" value="N-terminal domain of the delta subunit of the F1F0-ATP synthase"/>
    <property type="match status" value="1"/>
</dbReference>
<dbReference type="EMBL" id="UOEA01000007">
    <property type="protein sequence ID" value="VAV82261.1"/>
    <property type="molecule type" value="Genomic_DNA"/>
</dbReference>
<evidence type="ECO:0000256" key="5">
    <source>
        <dbReference type="ARBA" id="ARBA00023136"/>
    </source>
</evidence>
<dbReference type="PANTHER" id="PTHR11910">
    <property type="entry name" value="ATP SYNTHASE DELTA CHAIN"/>
    <property type="match status" value="1"/>
</dbReference>
<evidence type="ECO:0000256" key="2">
    <source>
        <dbReference type="ARBA" id="ARBA00022448"/>
    </source>
</evidence>
<keyword evidence="6" id="KW-0066">ATP synthesis</keyword>
<organism evidence="7">
    <name type="scientific">hydrothermal vent metagenome</name>
    <dbReference type="NCBI Taxonomy" id="652676"/>
    <lineage>
        <taxon>unclassified sequences</taxon>
        <taxon>metagenomes</taxon>
        <taxon>ecological metagenomes</taxon>
    </lineage>
</organism>
<accession>A0A3B0QNT7</accession>